<accession>E6LDP2</accession>
<proteinExistence type="predicted"/>
<evidence type="ECO:0000313" key="1">
    <source>
        <dbReference type="EMBL" id="EFU74631.1"/>
    </source>
</evidence>
<dbReference type="AlphaFoldDB" id="E6LDP2"/>
<dbReference type="EMBL" id="AEPV01000018">
    <property type="protein sequence ID" value="EFU74631.1"/>
    <property type="molecule type" value="Genomic_DNA"/>
</dbReference>
<sequence>MHFLFFSFSTIAHLPKFKPLIKENPQKKKEKGYSFAPFLQLFL</sequence>
<dbReference type="Proteomes" id="UP000010296">
    <property type="component" value="Unassembled WGS sequence"/>
</dbReference>
<name>E6LDP2_ENTI1</name>
<protein>
    <submittedName>
        <fullName evidence="1">Uncharacterized protein</fullName>
    </submittedName>
</protein>
<gene>
    <name evidence="1" type="ORF">HMPREF9088_0482</name>
</gene>
<evidence type="ECO:0000313" key="2">
    <source>
        <dbReference type="Proteomes" id="UP000010296"/>
    </source>
</evidence>
<organism evidence="1 2">
    <name type="scientific">Enterococcus italicus (strain DSM 15952 / CCUG 50447 / LMG 22039 / TP 1.5)</name>
    <dbReference type="NCBI Taxonomy" id="888064"/>
    <lineage>
        <taxon>Bacteria</taxon>
        <taxon>Bacillati</taxon>
        <taxon>Bacillota</taxon>
        <taxon>Bacilli</taxon>
        <taxon>Lactobacillales</taxon>
        <taxon>Enterococcaceae</taxon>
        <taxon>Enterococcus</taxon>
    </lineage>
</organism>
<dbReference type="HOGENOM" id="CLU_3233304_0_0_9"/>
<keyword evidence="2" id="KW-1185">Reference proteome</keyword>
<dbReference type="STRING" id="888064.HMPREF9088_0482"/>
<comment type="caution">
    <text evidence="1">The sequence shown here is derived from an EMBL/GenBank/DDBJ whole genome shotgun (WGS) entry which is preliminary data.</text>
</comment>
<reference evidence="1 2" key="1">
    <citation type="submission" date="2010-12" db="EMBL/GenBank/DDBJ databases">
        <authorList>
            <person name="Muzny D."/>
            <person name="Qin X."/>
            <person name="Deng J."/>
            <person name="Jiang H."/>
            <person name="Liu Y."/>
            <person name="Qu J."/>
            <person name="Song X.-Z."/>
            <person name="Zhang L."/>
            <person name="Thornton R."/>
            <person name="Coyle M."/>
            <person name="Francisco L."/>
            <person name="Jackson L."/>
            <person name="Javaid M."/>
            <person name="Korchina V."/>
            <person name="Kovar C."/>
            <person name="Mata R."/>
            <person name="Mathew T."/>
            <person name="Ngo R."/>
            <person name="Nguyen L."/>
            <person name="Nguyen N."/>
            <person name="Okwuonu G."/>
            <person name="Ongeri F."/>
            <person name="Pham C."/>
            <person name="Simmons D."/>
            <person name="Wilczek-Boney K."/>
            <person name="Hale W."/>
            <person name="Jakkamsetti A."/>
            <person name="Pham P."/>
            <person name="Ruth R."/>
            <person name="San Lucas F."/>
            <person name="Warren J."/>
            <person name="Zhang J."/>
            <person name="Zhao Z."/>
            <person name="Zhou C."/>
            <person name="Zhu D."/>
            <person name="Lee S."/>
            <person name="Bess C."/>
            <person name="Blankenburg K."/>
            <person name="Forbes L."/>
            <person name="Fu Q."/>
            <person name="Gubbala S."/>
            <person name="Hirani K."/>
            <person name="Jayaseelan J.C."/>
            <person name="Lara F."/>
            <person name="Munidasa M."/>
            <person name="Palculict T."/>
            <person name="Patil S."/>
            <person name="Pu L.-L."/>
            <person name="Saada N."/>
            <person name="Tang L."/>
            <person name="Weissenberger G."/>
            <person name="Zhu Y."/>
            <person name="Hemphill L."/>
            <person name="Shang Y."/>
            <person name="Youmans B."/>
            <person name="Ayvaz T."/>
            <person name="Ross M."/>
            <person name="Santibanez J."/>
            <person name="Aqrawi P."/>
            <person name="Gross S."/>
            <person name="Joshi V."/>
            <person name="Fowler G."/>
            <person name="Nazareth L."/>
            <person name="Reid J."/>
            <person name="Worley K."/>
            <person name="Petrosino J."/>
            <person name="Highlander S."/>
            <person name="Gibbs R."/>
        </authorList>
    </citation>
    <scope>NUCLEOTIDE SEQUENCE [LARGE SCALE GENOMIC DNA]</scope>
    <source>
        <strain evidence="2">DSM 15952 / CCUG 50447 / LMG 22039 / TP 1.5</strain>
    </source>
</reference>